<reference evidence="1 2" key="1">
    <citation type="journal article" date="2013" name="Curr. Biol.">
        <title>The Genome of the Foraminiferan Reticulomyxa filosa.</title>
        <authorList>
            <person name="Glockner G."/>
            <person name="Hulsmann N."/>
            <person name="Schleicher M."/>
            <person name="Noegel A.A."/>
            <person name="Eichinger L."/>
            <person name="Gallinger C."/>
            <person name="Pawlowski J."/>
            <person name="Sierra R."/>
            <person name="Euteneuer U."/>
            <person name="Pillet L."/>
            <person name="Moustafa A."/>
            <person name="Platzer M."/>
            <person name="Groth M."/>
            <person name="Szafranski K."/>
            <person name="Schliwa M."/>
        </authorList>
    </citation>
    <scope>NUCLEOTIDE SEQUENCE [LARGE SCALE GENOMIC DNA]</scope>
</reference>
<dbReference type="EMBL" id="ASPP01034563">
    <property type="protein sequence ID" value="ETO02936.1"/>
    <property type="molecule type" value="Genomic_DNA"/>
</dbReference>
<gene>
    <name evidence="1" type="ORF">RFI_34477</name>
</gene>
<protein>
    <submittedName>
        <fullName evidence="1">Uncharacterized protein</fullName>
    </submittedName>
</protein>
<evidence type="ECO:0000313" key="2">
    <source>
        <dbReference type="Proteomes" id="UP000023152"/>
    </source>
</evidence>
<sequence length="156" mass="18510">MTNEPEQTPSEVVQEYLRMAREITIDKENLDYLDHHKTFYICDMTDNLQYWMIAVEKELSLQFFKITYHIIPICLDTANSMMLYTTDTNIVGFDGSSNKGSHHKFFEALKKCNGIGRVPSWTRFFDRKCTNIFQGLKIQREKDEINNKHSKFEFDF</sequence>
<dbReference type="AlphaFoldDB" id="X6LNK3"/>
<accession>X6LNK3</accession>
<comment type="caution">
    <text evidence="1">The sequence shown here is derived from an EMBL/GenBank/DDBJ whole genome shotgun (WGS) entry which is preliminary data.</text>
</comment>
<proteinExistence type="predicted"/>
<evidence type="ECO:0000313" key="1">
    <source>
        <dbReference type="EMBL" id="ETO02936.1"/>
    </source>
</evidence>
<name>X6LNK3_RETFI</name>
<dbReference type="Proteomes" id="UP000023152">
    <property type="component" value="Unassembled WGS sequence"/>
</dbReference>
<organism evidence="1 2">
    <name type="scientific">Reticulomyxa filosa</name>
    <dbReference type="NCBI Taxonomy" id="46433"/>
    <lineage>
        <taxon>Eukaryota</taxon>
        <taxon>Sar</taxon>
        <taxon>Rhizaria</taxon>
        <taxon>Retaria</taxon>
        <taxon>Foraminifera</taxon>
        <taxon>Monothalamids</taxon>
        <taxon>Reticulomyxidae</taxon>
        <taxon>Reticulomyxa</taxon>
    </lineage>
</organism>
<keyword evidence="2" id="KW-1185">Reference proteome</keyword>